<proteinExistence type="predicted"/>
<accession>A0A1B6IB60</accession>
<name>A0A1B6IB60_9HEMI</name>
<feature type="region of interest" description="Disordered" evidence="1">
    <location>
        <begin position="1"/>
        <end position="61"/>
    </location>
</feature>
<reference evidence="2" key="1">
    <citation type="submission" date="2015-11" db="EMBL/GenBank/DDBJ databases">
        <title>De novo transcriptome assembly of four potential Pierce s Disease insect vectors from Arizona vineyards.</title>
        <authorList>
            <person name="Tassone E.E."/>
        </authorList>
    </citation>
    <scope>NUCLEOTIDE SEQUENCE</scope>
</reference>
<protein>
    <submittedName>
        <fullName evidence="2">Uncharacterized protein</fullName>
    </submittedName>
</protein>
<evidence type="ECO:0000256" key="1">
    <source>
        <dbReference type="SAM" id="MobiDB-lite"/>
    </source>
</evidence>
<feature type="compositionally biased region" description="Polar residues" evidence="1">
    <location>
        <begin position="108"/>
        <end position="139"/>
    </location>
</feature>
<organism evidence="2">
    <name type="scientific">Homalodisca liturata</name>
    <dbReference type="NCBI Taxonomy" id="320908"/>
    <lineage>
        <taxon>Eukaryota</taxon>
        <taxon>Metazoa</taxon>
        <taxon>Ecdysozoa</taxon>
        <taxon>Arthropoda</taxon>
        <taxon>Hexapoda</taxon>
        <taxon>Insecta</taxon>
        <taxon>Pterygota</taxon>
        <taxon>Neoptera</taxon>
        <taxon>Paraneoptera</taxon>
        <taxon>Hemiptera</taxon>
        <taxon>Auchenorrhyncha</taxon>
        <taxon>Membracoidea</taxon>
        <taxon>Cicadellidae</taxon>
        <taxon>Cicadellinae</taxon>
        <taxon>Proconiini</taxon>
        <taxon>Homalodisca</taxon>
    </lineage>
</organism>
<sequence length="233" mass="25394">VSATSNRKPKTEKGMPSTESSATLLDVFLGQPVGLDERNDSSSKISSPKWKQIAPSTEYHPTSATSFDLHMGRTHGLEKCDETLSNCGLNDSEILLTRNTNTKRENIYTASTRPSGSSLHSISKPTRSLNDVDTSSIRSTKPKGATKYTPSMPSPPAPLESTVNLTRGLHEMEVSSTRITKPKFKKENVLTQPSSVSLDSISSLSSDIKRSGTSSTRTRKPKTIDVLYDVSYN</sequence>
<dbReference type="AlphaFoldDB" id="A0A1B6IB60"/>
<evidence type="ECO:0000313" key="2">
    <source>
        <dbReference type="EMBL" id="JAS84181.1"/>
    </source>
</evidence>
<gene>
    <name evidence="2" type="ORF">g.36746</name>
</gene>
<feature type="region of interest" description="Disordered" evidence="1">
    <location>
        <begin position="105"/>
        <end position="158"/>
    </location>
</feature>
<dbReference type="EMBL" id="GECU01023525">
    <property type="protein sequence ID" value="JAS84181.1"/>
    <property type="molecule type" value="Transcribed_RNA"/>
</dbReference>
<feature type="non-terminal residue" evidence="2">
    <location>
        <position position="1"/>
    </location>
</feature>